<dbReference type="SUPFAM" id="SSF52058">
    <property type="entry name" value="L domain-like"/>
    <property type="match status" value="1"/>
</dbReference>
<reference evidence="9 10" key="1">
    <citation type="journal article" date="2018" name="Front. Plant Sci.">
        <title>Red Clover (Trifolium pratense) and Zigzag Clover (T. medium) - A Picture of Genomic Similarities and Differences.</title>
        <authorList>
            <person name="Dluhosova J."/>
            <person name="Istvanek J."/>
            <person name="Nedelnik J."/>
            <person name="Repkova J."/>
        </authorList>
    </citation>
    <scope>NUCLEOTIDE SEQUENCE [LARGE SCALE GENOMIC DNA]</scope>
    <source>
        <strain evidence="10">cv. 10/8</strain>
        <tissue evidence="9">Leaf</tissue>
    </source>
</reference>
<dbReference type="InterPro" id="IPR001611">
    <property type="entry name" value="Leu-rich_rpt"/>
</dbReference>
<keyword evidence="6 9" id="KW-0675">Receptor</keyword>
<organism evidence="9 10">
    <name type="scientific">Trifolium medium</name>
    <dbReference type="NCBI Taxonomy" id="97028"/>
    <lineage>
        <taxon>Eukaryota</taxon>
        <taxon>Viridiplantae</taxon>
        <taxon>Streptophyta</taxon>
        <taxon>Embryophyta</taxon>
        <taxon>Tracheophyta</taxon>
        <taxon>Spermatophyta</taxon>
        <taxon>Magnoliopsida</taxon>
        <taxon>eudicotyledons</taxon>
        <taxon>Gunneridae</taxon>
        <taxon>Pentapetalae</taxon>
        <taxon>rosids</taxon>
        <taxon>fabids</taxon>
        <taxon>Fabales</taxon>
        <taxon>Fabaceae</taxon>
        <taxon>Papilionoideae</taxon>
        <taxon>50 kb inversion clade</taxon>
        <taxon>NPAAA clade</taxon>
        <taxon>Hologalegina</taxon>
        <taxon>IRL clade</taxon>
        <taxon>Trifolieae</taxon>
        <taxon>Trifolium</taxon>
    </lineage>
</organism>
<name>A0A392NRZ5_9FABA</name>
<keyword evidence="10" id="KW-1185">Reference proteome</keyword>
<keyword evidence="5 8" id="KW-0472">Membrane</keyword>
<keyword evidence="9" id="KW-0808">Transferase</keyword>
<keyword evidence="7" id="KW-0325">Glycoprotein</keyword>
<evidence type="ECO:0000256" key="6">
    <source>
        <dbReference type="ARBA" id="ARBA00023170"/>
    </source>
</evidence>
<evidence type="ECO:0000256" key="3">
    <source>
        <dbReference type="ARBA" id="ARBA00022729"/>
    </source>
</evidence>
<evidence type="ECO:0000313" key="10">
    <source>
        <dbReference type="Proteomes" id="UP000265520"/>
    </source>
</evidence>
<dbReference type="Pfam" id="PF00560">
    <property type="entry name" value="LRR_1"/>
    <property type="match status" value="1"/>
</dbReference>
<proteinExistence type="predicted"/>
<evidence type="ECO:0000256" key="8">
    <source>
        <dbReference type="SAM" id="Phobius"/>
    </source>
</evidence>
<dbReference type="PANTHER" id="PTHR48063">
    <property type="entry name" value="LRR RECEPTOR-LIKE KINASE"/>
    <property type="match status" value="1"/>
</dbReference>
<evidence type="ECO:0000256" key="2">
    <source>
        <dbReference type="ARBA" id="ARBA00022692"/>
    </source>
</evidence>
<evidence type="ECO:0000256" key="1">
    <source>
        <dbReference type="ARBA" id="ARBA00004479"/>
    </source>
</evidence>
<protein>
    <submittedName>
        <fullName evidence="9">Receptor-like protein kinase</fullName>
    </submittedName>
</protein>
<dbReference type="GO" id="GO:0016020">
    <property type="term" value="C:membrane"/>
    <property type="evidence" value="ECO:0007669"/>
    <property type="project" value="UniProtKB-SubCell"/>
</dbReference>
<comment type="caution">
    <text evidence="9">The sequence shown here is derived from an EMBL/GenBank/DDBJ whole genome shotgun (WGS) entry which is preliminary data.</text>
</comment>
<keyword evidence="3" id="KW-0732">Signal</keyword>
<dbReference type="Proteomes" id="UP000265520">
    <property type="component" value="Unassembled WGS sequence"/>
</dbReference>
<dbReference type="PANTHER" id="PTHR48063:SF103">
    <property type="entry name" value="LEUCINE-RICH RECEPTOR-LIKE KINASE FAMILY PROTEIN"/>
    <property type="match status" value="1"/>
</dbReference>
<dbReference type="GO" id="GO:0016301">
    <property type="term" value="F:kinase activity"/>
    <property type="evidence" value="ECO:0007669"/>
    <property type="project" value="UniProtKB-KW"/>
</dbReference>
<dbReference type="EMBL" id="LXQA010048341">
    <property type="protein sequence ID" value="MCI02174.1"/>
    <property type="molecule type" value="Genomic_DNA"/>
</dbReference>
<comment type="subcellular location">
    <subcellularLocation>
        <location evidence="1">Membrane</location>
        <topology evidence="1">Single-pass type I membrane protein</topology>
    </subcellularLocation>
</comment>
<dbReference type="AlphaFoldDB" id="A0A392NRZ5"/>
<keyword evidence="9" id="KW-0418">Kinase</keyword>
<sequence>MRNLEVLDLSRNQLSCVIPTSMVNLNFLELFDISYNTLSGEIPQGNQLDTFGNDSYQGNPRLCGLPLSQRCLENRNCSFKDANCSHHEKHESDSNHEDKGMGMEINSFYISMAMGFSTGFWVFWGSLIFIASWRHAYFRFLSNTNDWIYVTVVVTFNKLRRKLHTQQPPM</sequence>
<evidence type="ECO:0000256" key="7">
    <source>
        <dbReference type="ARBA" id="ARBA00023180"/>
    </source>
</evidence>
<accession>A0A392NRZ5</accession>
<dbReference type="InterPro" id="IPR046956">
    <property type="entry name" value="RLP23-like"/>
</dbReference>
<evidence type="ECO:0000313" key="9">
    <source>
        <dbReference type="EMBL" id="MCI02174.1"/>
    </source>
</evidence>
<keyword evidence="4 8" id="KW-1133">Transmembrane helix</keyword>
<evidence type="ECO:0000256" key="5">
    <source>
        <dbReference type="ARBA" id="ARBA00023136"/>
    </source>
</evidence>
<evidence type="ECO:0000256" key="4">
    <source>
        <dbReference type="ARBA" id="ARBA00022989"/>
    </source>
</evidence>
<dbReference type="Gene3D" id="3.80.10.10">
    <property type="entry name" value="Ribonuclease Inhibitor"/>
    <property type="match status" value="1"/>
</dbReference>
<dbReference type="InterPro" id="IPR032675">
    <property type="entry name" value="LRR_dom_sf"/>
</dbReference>
<feature type="transmembrane region" description="Helical" evidence="8">
    <location>
        <begin position="108"/>
        <end position="130"/>
    </location>
</feature>
<keyword evidence="2 8" id="KW-0812">Transmembrane</keyword>